<evidence type="ECO:0000256" key="1">
    <source>
        <dbReference type="ARBA" id="ARBA00010014"/>
    </source>
</evidence>
<dbReference type="InterPro" id="IPR018277">
    <property type="entry name" value="Ribosomal_eS19_CS"/>
</dbReference>
<name>A0A8X7XW59_POPTO</name>
<dbReference type="Proteomes" id="UP000886885">
    <property type="component" value="Chromosome 17D"/>
</dbReference>
<accession>A0A8X7XW59</accession>
<dbReference type="AlphaFoldDB" id="A0A8X7XW59"/>
<evidence type="ECO:0000256" key="3">
    <source>
        <dbReference type="ARBA" id="ARBA00023274"/>
    </source>
</evidence>
<dbReference type="Pfam" id="PF01090">
    <property type="entry name" value="Ribosomal_S19e"/>
    <property type="match status" value="1"/>
</dbReference>
<dbReference type="GO" id="GO:0003723">
    <property type="term" value="F:RNA binding"/>
    <property type="evidence" value="ECO:0007669"/>
    <property type="project" value="TreeGrafter"/>
</dbReference>
<evidence type="ECO:0000256" key="2">
    <source>
        <dbReference type="ARBA" id="ARBA00022980"/>
    </source>
</evidence>
<dbReference type="GO" id="GO:0003735">
    <property type="term" value="F:structural constituent of ribosome"/>
    <property type="evidence" value="ECO:0007669"/>
    <property type="project" value="InterPro"/>
</dbReference>
<dbReference type="EMBL" id="JAAWWB010000034">
    <property type="protein sequence ID" value="KAG6741803.1"/>
    <property type="molecule type" value="Genomic_DNA"/>
</dbReference>
<keyword evidence="2" id="KW-0689">Ribosomal protein</keyword>
<dbReference type="PANTHER" id="PTHR11710">
    <property type="entry name" value="40S RIBOSOMAL PROTEIN S19"/>
    <property type="match status" value="1"/>
</dbReference>
<comment type="similarity">
    <text evidence="1">Belongs to the eukaryotic ribosomal protein eS19 family.</text>
</comment>
<dbReference type="GO" id="GO:0022627">
    <property type="term" value="C:cytosolic small ribosomal subunit"/>
    <property type="evidence" value="ECO:0007669"/>
    <property type="project" value="TreeGrafter"/>
</dbReference>
<gene>
    <name evidence="4" type="ORF">POTOM_055082</name>
</gene>
<protein>
    <recommendedName>
        <fullName evidence="6">40S ribosomal protein S19</fullName>
    </recommendedName>
</protein>
<dbReference type="GO" id="GO:0000028">
    <property type="term" value="P:ribosomal small subunit assembly"/>
    <property type="evidence" value="ECO:0007669"/>
    <property type="project" value="TreeGrafter"/>
</dbReference>
<dbReference type="FunFam" id="1.10.10.10:FF:000118">
    <property type="entry name" value="40S ribosomal protein S19"/>
    <property type="match status" value="1"/>
</dbReference>
<evidence type="ECO:0008006" key="6">
    <source>
        <dbReference type="Google" id="ProtNLM"/>
    </source>
</evidence>
<sequence>MATAKSVKDVSPHEFVKAYSAHLKRSGKVFCCTWSKHKIITMVFGFFHFRSVVLVIDNLGLCESRGYDLFSFSVDEQIELPLWTDIVKTGTFKELAPYDPDWYYVRAGKSFSPLWAQAHARFVWGVCDAQIYGGSKRNGSRPPHFCKSSGSVARHILQQLQNVNIIDIDPKGGRRITSSGQRDLDQVAGRIVVAP</sequence>
<keyword evidence="3" id="KW-0687">Ribonucleoprotein</keyword>
<keyword evidence="5" id="KW-1185">Reference proteome</keyword>
<comment type="caution">
    <text evidence="4">The sequence shown here is derived from an EMBL/GenBank/DDBJ whole genome shotgun (WGS) entry which is preliminary data.</text>
</comment>
<dbReference type="PANTHER" id="PTHR11710:SF0">
    <property type="entry name" value="40S RIBOSOMAL PROTEIN S19"/>
    <property type="match status" value="1"/>
</dbReference>
<dbReference type="SMART" id="SM01413">
    <property type="entry name" value="Ribosomal_S19e"/>
    <property type="match status" value="1"/>
</dbReference>
<dbReference type="GO" id="GO:0006412">
    <property type="term" value="P:translation"/>
    <property type="evidence" value="ECO:0007669"/>
    <property type="project" value="InterPro"/>
</dbReference>
<proteinExistence type="inferred from homology"/>
<organism evidence="4 5">
    <name type="scientific">Populus tomentosa</name>
    <name type="common">Chinese white poplar</name>
    <dbReference type="NCBI Taxonomy" id="118781"/>
    <lineage>
        <taxon>Eukaryota</taxon>
        <taxon>Viridiplantae</taxon>
        <taxon>Streptophyta</taxon>
        <taxon>Embryophyta</taxon>
        <taxon>Tracheophyta</taxon>
        <taxon>Spermatophyta</taxon>
        <taxon>Magnoliopsida</taxon>
        <taxon>eudicotyledons</taxon>
        <taxon>Gunneridae</taxon>
        <taxon>Pentapetalae</taxon>
        <taxon>rosids</taxon>
        <taxon>fabids</taxon>
        <taxon>Malpighiales</taxon>
        <taxon>Salicaceae</taxon>
        <taxon>Saliceae</taxon>
        <taxon>Populus</taxon>
    </lineage>
</organism>
<reference evidence="4" key="1">
    <citation type="journal article" date="2020" name="bioRxiv">
        <title>Hybrid origin of Populus tomentosa Carr. identified through genome sequencing and phylogenomic analysis.</title>
        <authorList>
            <person name="An X."/>
            <person name="Gao K."/>
            <person name="Chen Z."/>
            <person name="Li J."/>
            <person name="Yang X."/>
            <person name="Yang X."/>
            <person name="Zhou J."/>
            <person name="Guo T."/>
            <person name="Zhao T."/>
            <person name="Huang S."/>
            <person name="Miao D."/>
            <person name="Khan W.U."/>
            <person name="Rao P."/>
            <person name="Ye M."/>
            <person name="Lei B."/>
            <person name="Liao W."/>
            <person name="Wang J."/>
            <person name="Ji L."/>
            <person name="Li Y."/>
            <person name="Guo B."/>
            <person name="Mustafa N.S."/>
            <person name="Li S."/>
            <person name="Yun Q."/>
            <person name="Keller S.R."/>
            <person name="Mao J."/>
            <person name="Zhang R."/>
            <person name="Strauss S.H."/>
        </authorList>
    </citation>
    <scope>NUCLEOTIDE SEQUENCE</scope>
    <source>
        <strain evidence="4">GM15</strain>
        <tissue evidence="4">Leaf</tissue>
    </source>
</reference>
<dbReference type="PROSITE" id="PS00628">
    <property type="entry name" value="RIBOSOMAL_S19E"/>
    <property type="match status" value="1"/>
</dbReference>
<evidence type="ECO:0000313" key="4">
    <source>
        <dbReference type="EMBL" id="KAG6741803.1"/>
    </source>
</evidence>
<dbReference type="OrthoDB" id="428974at2759"/>
<dbReference type="InterPro" id="IPR001266">
    <property type="entry name" value="Ribosomal_eS19"/>
</dbReference>
<evidence type="ECO:0000313" key="5">
    <source>
        <dbReference type="Proteomes" id="UP000886885"/>
    </source>
</evidence>